<organism evidence="5 6">
    <name type="scientific">Trichuris muris</name>
    <name type="common">Mouse whipworm</name>
    <dbReference type="NCBI Taxonomy" id="70415"/>
    <lineage>
        <taxon>Eukaryota</taxon>
        <taxon>Metazoa</taxon>
        <taxon>Ecdysozoa</taxon>
        <taxon>Nematoda</taxon>
        <taxon>Enoplea</taxon>
        <taxon>Dorylaimia</taxon>
        <taxon>Trichinellida</taxon>
        <taxon>Trichuridae</taxon>
        <taxon>Trichuris</taxon>
    </lineage>
</organism>
<evidence type="ECO:0000259" key="4">
    <source>
        <dbReference type="PROSITE" id="PS50240"/>
    </source>
</evidence>
<dbReference type="WBParaSite" id="TMUE_0000000538.1">
    <property type="protein sequence ID" value="TMUE_0000000538.1"/>
    <property type="gene ID" value="WBGene00296478"/>
</dbReference>
<dbReference type="GO" id="GO:0006508">
    <property type="term" value="P:proteolysis"/>
    <property type="evidence" value="ECO:0007669"/>
    <property type="project" value="InterPro"/>
</dbReference>
<feature type="disulfide bond" evidence="2">
    <location>
        <begin position="614"/>
        <end position="632"/>
    </location>
</feature>
<dbReference type="InterPro" id="IPR036055">
    <property type="entry name" value="LDL_receptor-like_sf"/>
</dbReference>
<dbReference type="CDD" id="cd00041">
    <property type="entry name" value="CUB"/>
    <property type="match status" value="1"/>
</dbReference>
<feature type="domain" description="Peptidase S1" evidence="4">
    <location>
        <begin position="644"/>
        <end position="905"/>
    </location>
</feature>
<dbReference type="SUPFAM" id="SSF57424">
    <property type="entry name" value="LDL receptor-like module"/>
    <property type="match status" value="1"/>
</dbReference>
<dbReference type="SMART" id="SM00192">
    <property type="entry name" value="LDLa"/>
    <property type="match status" value="1"/>
</dbReference>
<dbReference type="PROSITE" id="PS50240">
    <property type="entry name" value="TRYPSIN_DOM"/>
    <property type="match status" value="1"/>
</dbReference>
<evidence type="ECO:0000313" key="6">
    <source>
        <dbReference type="WBParaSite" id="TMUE_0000000538.1"/>
    </source>
</evidence>
<feature type="disulfide bond" evidence="2">
    <location>
        <begin position="607"/>
        <end position="619"/>
    </location>
</feature>
<dbReference type="PANTHER" id="PTHR24252">
    <property type="entry name" value="ACROSIN-RELATED"/>
    <property type="match status" value="1"/>
</dbReference>
<dbReference type="InterPro" id="IPR001254">
    <property type="entry name" value="Trypsin_dom"/>
</dbReference>
<dbReference type="Pfam" id="PF00057">
    <property type="entry name" value="Ldl_recept_a"/>
    <property type="match status" value="1"/>
</dbReference>
<reference evidence="5" key="2">
    <citation type="submission" date="2014-03" db="EMBL/GenBank/DDBJ databases">
        <title>The whipworm genome and dual-species transcriptomics of an intimate host-pathogen interaction.</title>
        <authorList>
            <person name="Foth B.J."/>
            <person name="Tsai I.J."/>
            <person name="Reid A.J."/>
            <person name="Bancroft A.J."/>
            <person name="Nichol S."/>
            <person name="Tracey A."/>
            <person name="Holroyd N."/>
            <person name="Cotton J.A."/>
            <person name="Stanley E.J."/>
            <person name="Zarowiecki M."/>
            <person name="Liu J.Z."/>
            <person name="Huckvale T."/>
            <person name="Cooper P.J."/>
            <person name="Grencis R.K."/>
            <person name="Berriman M."/>
        </authorList>
    </citation>
    <scope>NUCLEOTIDE SEQUENCE [LARGE SCALE GENOMIC DNA]</scope>
    <source>
        <strain evidence="5">Edinburgh</strain>
    </source>
</reference>
<dbReference type="SMART" id="SM00020">
    <property type="entry name" value="Tryp_SPc"/>
    <property type="match status" value="1"/>
</dbReference>
<dbReference type="InterPro" id="IPR002172">
    <property type="entry name" value="LDrepeatLR_classA_rpt"/>
</dbReference>
<dbReference type="AlphaFoldDB" id="A0A5S6PZZ4"/>
<keyword evidence="1 2" id="KW-1015">Disulfide bond</keyword>
<dbReference type="PROSITE" id="PS01180">
    <property type="entry name" value="CUB"/>
    <property type="match status" value="2"/>
</dbReference>
<dbReference type="STRING" id="70415.A0A5S6PZZ4"/>
<dbReference type="GO" id="GO:0004252">
    <property type="term" value="F:serine-type endopeptidase activity"/>
    <property type="evidence" value="ECO:0007669"/>
    <property type="project" value="InterPro"/>
</dbReference>
<dbReference type="WBParaSite" id="TMUE_3000012212.1">
    <property type="protein sequence ID" value="TMUE_3000012212.1"/>
    <property type="gene ID" value="WBGene00301501"/>
</dbReference>
<dbReference type="CDD" id="cd00112">
    <property type="entry name" value="LDLa"/>
    <property type="match status" value="1"/>
</dbReference>
<dbReference type="PANTHER" id="PTHR24252:SF7">
    <property type="entry name" value="HYALIN"/>
    <property type="match status" value="1"/>
</dbReference>
<dbReference type="FunFam" id="2.40.10.10:FF:000068">
    <property type="entry name" value="transmembrane protease serine 2"/>
    <property type="match status" value="1"/>
</dbReference>
<reference evidence="5" key="1">
    <citation type="submission" date="2013-11" db="EMBL/GenBank/DDBJ databases">
        <authorList>
            <person name="Aslett M."/>
        </authorList>
    </citation>
    <scope>NUCLEOTIDE SEQUENCE [LARGE SCALE GENOMIC DNA]</scope>
    <source>
        <strain evidence="5">Edinburgh</strain>
    </source>
</reference>
<evidence type="ECO:0000256" key="2">
    <source>
        <dbReference type="PROSITE-ProRule" id="PRU00124"/>
    </source>
</evidence>
<evidence type="ECO:0000313" key="7">
    <source>
        <dbReference type="WBParaSite" id="TMUE_3000012212.1"/>
    </source>
</evidence>
<sequence length="909" mass="103458">MIVSIAFVPVEHVGDIFDSQLDAVVDWFEDTYRRVPPFPLQVWSTYERILQGHGRTNNFAEAAHRRLRSDLGVDHPTVWRGNEPPRKRLKYLRADERIRQLVERFTVELAISYLRGAYPLFELGNDEVGDQSEGAFPLFLRKEYVATVRRRKRCLPACDNASQEKGEANSLINQKQGVQISLLHRYMEMLLWLPALLAFTVKEAAVSATTREENLYWPFGNIENAEQGLQYEPNTKVRYNLLGRTFADGKYVVIKIPRLRIEGYEETGCENDWLALYDESQAVNLSAICDPSNRLVPSLGVFCNHREPPGQLSLPGQNVTIEFCSDQVIEDEGFELKWKTVLGPLPPPPPPKPQPPVVVECGGTFTMRADEERVIQSPGFDKARYPPNVRCKWKIVGAGTVFMLESEHFELEDDEGHKCLPDQLTVNVQSEDGPMSFGPYCGRRAPEIFIRPKNAYVVTIEFSSDAKVSWSGFKLIVRTAYPKPSACGMTAYMEGEEDRLNFYTPGYPASNQQKKVCTFTAKKMWHSLYNAFEVHFRTFNLNGDFSTFTISSRGRNDTFAGKMKSNPSIIYSAREPLMLRYETSKFRKIGDRVHVEIRLLKMKSAHCARNEFPCRTGECVQLEKFCDGVRDCKDGFDESNDLCSYGGSVRRKTCGFSDVQPNLDTLPDEHQRVLEAKPHSWPWSAAIIRKGQKWNAPVCYGSLIGHHWVITSASCMETNFNHEAYAVRLGINDLSSGGEETLMEIRKAIRHPKFKRADGNRPAENDLMLLKLDGEVNFTKEAMPVCLPHTKFQLPDNVYCMALGWMDAEHDGRRALTQEVLTTVNATECVHAYRWKGAVESILCTHGYDPIRDCFMNTGSPLMCKNYKGLWFLHGVTSKPRCPSFLPAVHGRVITFLKFIYDTVMMHDQ</sequence>
<comment type="caution">
    <text evidence="2">Lacks conserved residue(s) required for the propagation of feature annotation.</text>
</comment>
<evidence type="ECO:0000256" key="1">
    <source>
        <dbReference type="ARBA" id="ARBA00023157"/>
    </source>
</evidence>
<accession>A0A5S6PZZ4</accession>
<dbReference type="Gene3D" id="2.60.120.290">
    <property type="entry name" value="Spermadhesin, CUB domain"/>
    <property type="match status" value="2"/>
</dbReference>
<dbReference type="CDD" id="cd00190">
    <property type="entry name" value="Tryp_SPc"/>
    <property type="match status" value="1"/>
</dbReference>
<protein>
    <submittedName>
        <fullName evidence="6 7">CUB domain-containing protein</fullName>
    </submittedName>
</protein>
<dbReference type="Proteomes" id="UP000046395">
    <property type="component" value="Unassembled WGS sequence"/>
</dbReference>
<feature type="domain" description="CUB" evidence="3">
    <location>
        <begin position="361"/>
        <end position="480"/>
    </location>
</feature>
<dbReference type="InterPro" id="IPR043504">
    <property type="entry name" value="Peptidase_S1_PA_chymotrypsin"/>
</dbReference>
<dbReference type="InterPro" id="IPR009003">
    <property type="entry name" value="Peptidase_S1_PA"/>
</dbReference>
<keyword evidence="5" id="KW-1185">Reference proteome</keyword>
<evidence type="ECO:0000313" key="5">
    <source>
        <dbReference type="Proteomes" id="UP000046395"/>
    </source>
</evidence>
<proteinExistence type="predicted"/>
<dbReference type="InterPro" id="IPR035914">
    <property type="entry name" value="Sperma_CUB_dom_sf"/>
</dbReference>
<reference evidence="6 7" key="3">
    <citation type="submission" date="2019-12" db="UniProtKB">
        <authorList>
            <consortium name="WormBaseParasite"/>
        </authorList>
    </citation>
    <scope>IDENTIFICATION</scope>
</reference>
<dbReference type="Gene3D" id="2.40.10.10">
    <property type="entry name" value="Trypsin-like serine proteases"/>
    <property type="match status" value="2"/>
</dbReference>
<dbReference type="Pfam" id="PF00089">
    <property type="entry name" value="Trypsin"/>
    <property type="match status" value="1"/>
</dbReference>
<dbReference type="SUPFAM" id="SSF50494">
    <property type="entry name" value="Trypsin-like serine proteases"/>
    <property type="match status" value="1"/>
</dbReference>
<dbReference type="PROSITE" id="PS50068">
    <property type="entry name" value="LDLRA_2"/>
    <property type="match status" value="1"/>
</dbReference>
<name>A0A5S6PZZ4_TRIMR</name>
<evidence type="ECO:0000259" key="3">
    <source>
        <dbReference type="PROSITE" id="PS01180"/>
    </source>
</evidence>
<dbReference type="SUPFAM" id="SSF49854">
    <property type="entry name" value="Spermadhesin, CUB domain"/>
    <property type="match status" value="2"/>
</dbReference>
<feature type="domain" description="CUB" evidence="3">
    <location>
        <begin position="206"/>
        <end position="341"/>
    </location>
</feature>
<dbReference type="Pfam" id="PF00431">
    <property type="entry name" value="CUB"/>
    <property type="match status" value="1"/>
</dbReference>
<dbReference type="SMART" id="SM00042">
    <property type="entry name" value="CUB"/>
    <property type="match status" value="2"/>
</dbReference>
<dbReference type="InterPro" id="IPR000859">
    <property type="entry name" value="CUB_dom"/>
</dbReference>
<dbReference type="Gene3D" id="4.10.400.10">
    <property type="entry name" value="Low-density Lipoprotein Receptor"/>
    <property type="match status" value="1"/>
</dbReference>